<evidence type="ECO:0000313" key="2">
    <source>
        <dbReference type="Proteomes" id="UP000275331"/>
    </source>
</evidence>
<dbReference type="OrthoDB" id="6614539at2"/>
<dbReference type="RefSeq" id="WP_044245750.1">
    <property type="nucleotide sequence ID" value="NZ_RHWZ01000004.1"/>
</dbReference>
<gene>
    <name evidence="1" type="ORF">EGT71_08825</name>
</gene>
<dbReference type="Proteomes" id="UP000275331">
    <property type="component" value="Unassembled WGS sequence"/>
</dbReference>
<dbReference type="EMBL" id="RHXB01000004">
    <property type="protein sequence ID" value="RSE27395.1"/>
    <property type="molecule type" value="Genomic_DNA"/>
</dbReference>
<organism evidence="1 2">
    <name type="scientific">Atlantibacter subterraneus</name>
    <dbReference type="NCBI Taxonomy" id="255519"/>
    <lineage>
        <taxon>Bacteria</taxon>
        <taxon>Pseudomonadati</taxon>
        <taxon>Pseudomonadota</taxon>
        <taxon>Gammaproteobacteria</taxon>
        <taxon>Enterobacterales</taxon>
        <taxon>Enterobacteriaceae</taxon>
        <taxon>Atlantibacter</taxon>
    </lineage>
</organism>
<name>A0A427V434_9ENTR</name>
<dbReference type="AlphaFoldDB" id="A0A427V434"/>
<protein>
    <submittedName>
        <fullName evidence="1">Uncharacterized protein</fullName>
    </submittedName>
</protein>
<comment type="caution">
    <text evidence="1">The sequence shown here is derived from an EMBL/GenBank/DDBJ whole genome shotgun (WGS) entry which is preliminary data.</text>
</comment>
<evidence type="ECO:0000313" key="1">
    <source>
        <dbReference type="EMBL" id="RSE27395.1"/>
    </source>
</evidence>
<accession>A0A427V434</accession>
<proteinExistence type="predicted"/>
<sequence length="87" mass="9820">MFTYKDVLEHRKVHGIENAVQDMGVNEYAAALDKDAVVMIDSHGFIVDSFTGMALAADGEQLDLLIAHLEKMRKDMPEKNMRDLLNK</sequence>
<reference evidence="1 2" key="1">
    <citation type="submission" date="2018-10" db="EMBL/GenBank/DDBJ databases">
        <title>Transmission dynamics of multidrug resistant bacteria on intensive care unit surfaces.</title>
        <authorList>
            <person name="D'Souza A.W."/>
            <person name="Potter R.F."/>
            <person name="Wallace M."/>
            <person name="Shupe A."/>
            <person name="Patel S."/>
            <person name="Sun S."/>
            <person name="Gul D."/>
            <person name="Kwon J.H."/>
            <person name="Andleeb S."/>
            <person name="Burnham C.-A.D."/>
            <person name="Dantas G."/>
        </authorList>
    </citation>
    <scope>NUCLEOTIDE SEQUENCE [LARGE SCALE GENOMIC DNA]</scope>
    <source>
        <strain evidence="1 2">AS_373</strain>
    </source>
</reference>